<proteinExistence type="predicted"/>
<feature type="compositionally biased region" description="Basic and acidic residues" evidence="1">
    <location>
        <begin position="109"/>
        <end position="124"/>
    </location>
</feature>
<reference evidence="3" key="1">
    <citation type="submission" date="2025-08" db="UniProtKB">
        <authorList>
            <consortium name="Ensembl"/>
        </authorList>
    </citation>
    <scope>IDENTIFICATION</scope>
</reference>
<feature type="chain" id="PRO_5034892030" evidence="2">
    <location>
        <begin position="20"/>
        <end position="225"/>
    </location>
</feature>
<dbReference type="Proteomes" id="UP000694386">
    <property type="component" value="Unplaced"/>
</dbReference>
<accession>A0A8C2QH30</accession>
<evidence type="ECO:0000256" key="2">
    <source>
        <dbReference type="SAM" id="SignalP"/>
    </source>
</evidence>
<evidence type="ECO:0000313" key="3">
    <source>
        <dbReference type="Ensembl" id="ENSCGRP00001011750.1"/>
    </source>
</evidence>
<dbReference type="AlphaFoldDB" id="A0A8C2QH30"/>
<reference evidence="3" key="2">
    <citation type="submission" date="2025-09" db="UniProtKB">
        <authorList>
            <consortium name="Ensembl"/>
        </authorList>
    </citation>
    <scope>IDENTIFICATION</scope>
</reference>
<evidence type="ECO:0000256" key="1">
    <source>
        <dbReference type="SAM" id="MobiDB-lite"/>
    </source>
</evidence>
<feature type="compositionally biased region" description="Polar residues" evidence="1">
    <location>
        <begin position="125"/>
        <end position="145"/>
    </location>
</feature>
<feature type="compositionally biased region" description="Polar residues" evidence="1">
    <location>
        <begin position="166"/>
        <end position="182"/>
    </location>
</feature>
<evidence type="ECO:0000313" key="4">
    <source>
        <dbReference type="Proteomes" id="UP000694386"/>
    </source>
</evidence>
<feature type="region of interest" description="Disordered" evidence="1">
    <location>
        <begin position="39"/>
        <end position="205"/>
    </location>
</feature>
<keyword evidence="2" id="KW-0732">Signal</keyword>
<name>A0A8C2QH30_CRIGR</name>
<sequence>MGGLMFLPLVFLAVFSVSSTQISKPGIFKLEENKKPVLLLETKNEGNPGEEKEPSKRSLTQGKPGMLILQGQPGYSNQPGKPASGYQQGRPEVLNKPGMSSAWILQGKPGEENKTGTLHQEESRSPSQQGKLESLSQKGKPSSSKDQSKPEVKPTLPSNKGKPGSLESSNHQGKPGSSSQQGKPEPSIPQRKPRSLYKQEGKNVDNLLKDDTMGIKVSIYTCFIL</sequence>
<dbReference type="OMA" id="FHQQGRP"/>
<protein>
    <submittedName>
        <fullName evidence="3">MARCO like</fullName>
    </submittedName>
</protein>
<dbReference type="Ensembl" id="ENSCGRT00001015983.1">
    <property type="protein sequence ID" value="ENSCGRP00001011750.1"/>
    <property type="gene ID" value="ENSCGRG00001013328.1"/>
</dbReference>
<organism evidence="3 4">
    <name type="scientific">Cricetulus griseus</name>
    <name type="common">Chinese hamster</name>
    <name type="synonym">Cricetulus barabensis griseus</name>
    <dbReference type="NCBI Taxonomy" id="10029"/>
    <lineage>
        <taxon>Eukaryota</taxon>
        <taxon>Metazoa</taxon>
        <taxon>Chordata</taxon>
        <taxon>Craniata</taxon>
        <taxon>Vertebrata</taxon>
        <taxon>Euteleostomi</taxon>
        <taxon>Mammalia</taxon>
        <taxon>Eutheria</taxon>
        <taxon>Euarchontoglires</taxon>
        <taxon>Glires</taxon>
        <taxon>Rodentia</taxon>
        <taxon>Myomorpha</taxon>
        <taxon>Muroidea</taxon>
        <taxon>Cricetidae</taxon>
        <taxon>Cricetinae</taxon>
        <taxon>Cricetulus</taxon>
    </lineage>
</organism>
<feature type="signal peptide" evidence="2">
    <location>
        <begin position="1"/>
        <end position="19"/>
    </location>
</feature>